<evidence type="ECO:0000313" key="1">
    <source>
        <dbReference type="EMBL" id="QUC66419.1"/>
    </source>
</evidence>
<gene>
    <name evidence="1" type="ORF">JYE49_11185</name>
</gene>
<name>A0AC61N0P2_9FIRM</name>
<dbReference type="Proteomes" id="UP000682782">
    <property type="component" value="Chromosome"/>
</dbReference>
<reference evidence="1" key="1">
    <citation type="submission" date="2021-01" db="EMBL/GenBank/DDBJ databases">
        <title>Complete genome sequence of Clostridiales bacterium R-7.</title>
        <authorList>
            <person name="Mahoney-Kurpe S.C."/>
            <person name="Palevich N."/>
            <person name="Koike S."/>
            <person name="Moon C.D."/>
            <person name="Attwood G.T."/>
        </authorList>
    </citation>
    <scope>NUCLEOTIDE SEQUENCE</scope>
    <source>
        <strain evidence="1">R-7</strain>
    </source>
</reference>
<keyword evidence="2" id="KW-1185">Reference proteome</keyword>
<protein>
    <submittedName>
        <fullName evidence="1">MFS transporter</fullName>
    </submittedName>
</protein>
<dbReference type="EMBL" id="CP068393">
    <property type="protein sequence ID" value="QUC66419.1"/>
    <property type="molecule type" value="Genomic_DNA"/>
</dbReference>
<evidence type="ECO:0000313" key="2">
    <source>
        <dbReference type="Proteomes" id="UP000682782"/>
    </source>
</evidence>
<organism evidence="1 2">
    <name type="scientific">Aristaeella hokkaidonensis</name>
    <dbReference type="NCBI Taxonomy" id="3046382"/>
    <lineage>
        <taxon>Bacteria</taxon>
        <taxon>Bacillati</taxon>
        <taxon>Bacillota</taxon>
        <taxon>Clostridia</taxon>
        <taxon>Eubacteriales</taxon>
        <taxon>Aristaeellaceae</taxon>
        <taxon>Aristaeella</taxon>
    </lineage>
</organism>
<accession>A0AC61N0P2</accession>
<sequence>MQKKNIPLLCVITFLQGMVFYASVATLYREAAGLSMLQIGTIEAVNLALSMALEVPWGWLADRIGYRRTMIACNVLFLVTKVIFWQAEGFAGFLAERVLLAVVLSGLSGVDSSMLYLSAPPEKNQKYEGWCQAVGEAGVLLSGLVYTVFLSGQYRAAALWTMIAYGLAAVLTFFLAEVKPEEECQQKRSMLALVKEHFRVPGMIQLVLCCTLAGETMQCMMVFFNQKLYVRCGMSDRMIGAAFLVMTLAGLCGPLSHRITKRLGQKRMGLGLLLTTALCAGALAVTTSGLLSVMLITVISAAGALISPLTGSMQNEMIKTPDRATAMSLNAIVGGSLAVPMELGLNGMADVSIPWTMVLCAVLCAVSAVLYSRTMKRSAVWNS</sequence>
<proteinExistence type="predicted"/>